<dbReference type="Gene3D" id="2.140.10.10">
    <property type="entry name" value="Quinoprotein alcohol dehydrogenase-like superfamily"/>
    <property type="match status" value="2"/>
</dbReference>
<organism evidence="6 7">
    <name type="scientific">Aurantiacibacter xanthus</name>
    <dbReference type="NCBI Taxonomy" id="1784712"/>
    <lineage>
        <taxon>Bacteria</taxon>
        <taxon>Pseudomonadati</taxon>
        <taxon>Pseudomonadota</taxon>
        <taxon>Alphaproteobacteria</taxon>
        <taxon>Sphingomonadales</taxon>
        <taxon>Erythrobacteraceae</taxon>
        <taxon>Aurantiacibacter</taxon>
    </lineage>
</organism>
<dbReference type="GO" id="GO:0016491">
    <property type="term" value="F:oxidoreductase activity"/>
    <property type="evidence" value="ECO:0007669"/>
    <property type="project" value="UniProtKB-KW"/>
</dbReference>
<feature type="domain" description="Pyrrolo-quinoline quinone repeat" evidence="5">
    <location>
        <begin position="34"/>
        <end position="624"/>
    </location>
</feature>
<evidence type="ECO:0000256" key="4">
    <source>
        <dbReference type="SAM" id="SignalP"/>
    </source>
</evidence>
<accession>A0A3A1NZI3</accession>
<dbReference type="InterPro" id="IPR011047">
    <property type="entry name" value="Quinoprotein_ADH-like_sf"/>
</dbReference>
<comment type="cofactor">
    <cofactor evidence="1">
        <name>pyrroloquinoline quinone</name>
        <dbReference type="ChEBI" id="CHEBI:58442"/>
    </cofactor>
</comment>
<evidence type="ECO:0000313" key="6">
    <source>
        <dbReference type="EMBL" id="RIV81320.1"/>
    </source>
</evidence>
<dbReference type="InterPro" id="IPR018391">
    <property type="entry name" value="PQQ_b-propeller_rpt"/>
</dbReference>
<dbReference type="SMART" id="SM00564">
    <property type="entry name" value="PQQ"/>
    <property type="match status" value="6"/>
</dbReference>
<name>A0A3A1NZI3_9SPHN</name>
<dbReference type="Proteomes" id="UP000265366">
    <property type="component" value="Unassembled WGS sequence"/>
</dbReference>
<proteinExistence type="inferred from homology"/>
<keyword evidence="3" id="KW-0560">Oxidoreductase</keyword>
<dbReference type="InterPro" id="IPR002372">
    <property type="entry name" value="PQQ_rpt_dom"/>
</dbReference>
<dbReference type="PANTHER" id="PTHR32303">
    <property type="entry name" value="QUINOPROTEIN ALCOHOL DEHYDROGENASE (CYTOCHROME C)"/>
    <property type="match status" value="1"/>
</dbReference>
<evidence type="ECO:0000313" key="7">
    <source>
        <dbReference type="Proteomes" id="UP000265366"/>
    </source>
</evidence>
<dbReference type="EMBL" id="QXFM01000138">
    <property type="protein sequence ID" value="RIV81320.1"/>
    <property type="molecule type" value="Genomic_DNA"/>
</dbReference>
<comment type="similarity">
    <text evidence="2">Belongs to the bacterial PQQ dehydrogenase family.</text>
</comment>
<evidence type="ECO:0000259" key="5">
    <source>
        <dbReference type="Pfam" id="PF01011"/>
    </source>
</evidence>
<evidence type="ECO:0000256" key="2">
    <source>
        <dbReference type="ARBA" id="ARBA00008156"/>
    </source>
</evidence>
<dbReference type="SUPFAM" id="SSF50998">
    <property type="entry name" value="Quinoprotein alcohol dehydrogenase-like"/>
    <property type="match status" value="1"/>
</dbReference>
<sequence length="639" mass="67252">MAMRAILRAGTATLLACTAASGLVAQSVPADGDWPSIQRDAAATRYSPLADINRSNVSGLAPAWSYPLRAFNTAVPIVVGGVMYFPAQSRVVALDAASGEEIWVHEGELPASRGAFAGPGTYSGRGVSYWPGDASHAPRILVTAGDRIYALDAATGEPVADFGDGGWIAMGGPAYGGTPTIAGNTMIIGAASLENPQGEPGNPRGYDIVTGERLWEFDTTPDPGQPYNETWGDGWKDRGGTNMWGFSATYDASTGIAYLPIAGPAHNYYGGDRPGTNVYGNSVVAVDARTGEYKWHFQTVHHDLWDIDMSNAGPLIPVETESGGHMALANVGKSSYFFVLDAKTGEPVHPVEERPVPPGDVPGEYYHPTQPFPVVTPPLSRVAMTYQDIVSPEDTTPEHAAACHAMWEKAGGFFNSGPFTPFAFKDADAPPRSTIQLPGGTGGVNWGGAAADPTTGLVYVNAQDTSLVGWVEKVEGEKPYSFDATSAPEYDRASVDGKGPFFTFSAPLSGEYDERGRPVGTSAPCYKPPWARLTAVNANTGEIAWAVPLGMFEELPEGRQVLGNSGSAGPSVTAGGLVFVGATNDKRLRAFDAATGEQLWESVLSGNANANPMTYRGRDGRQYVAINAGGTIAAFALNQ</sequence>
<evidence type="ECO:0000256" key="1">
    <source>
        <dbReference type="ARBA" id="ARBA00001931"/>
    </source>
</evidence>
<keyword evidence="7" id="KW-1185">Reference proteome</keyword>
<dbReference type="Pfam" id="PF01011">
    <property type="entry name" value="PQQ"/>
    <property type="match status" value="1"/>
</dbReference>
<dbReference type="OrthoDB" id="9794322at2"/>
<keyword evidence="4" id="KW-0732">Signal</keyword>
<comment type="caution">
    <text evidence="6">The sequence shown here is derived from an EMBL/GenBank/DDBJ whole genome shotgun (WGS) entry which is preliminary data.</text>
</comment>
<gene>
    <name evidence="6" type="ORF">D2V17_17380</name>
</gene>
<dbReference type="PANTHER" id="PTHR32303:SF4">
    <property type="entry name" value="QUINOPROTEIN GLUCOSE DEHYDROGENASE"/>
    <property type="match status" value="1"/>
</dbReference>
<dbReference type="AlphaFoldDB" id="A0A3A1NZI3"/>
<evidence type="ECO:0000256" key="3">
    <source>
        <dbReference type="ARBA" id="ARBA00023002"/>
    </source>
</evidence>
<protein>
    <submittedName>
        <fullName evidence="6">Quinoprotein glucose dehydrogenase</fullName>
    </submittedName>
</protein>
<feature type="chain" id="PRO_5017470682" evidence="4">
    <location>
        <begin position="31"/>
        <end position="639"/>
    </location>
</feature>
<reference evidence="6 7" key="1">
    <citation type="submission" date="2018-08" db="EMBL/GenBank/DDBJ databases">
        <title>Erythrobacter zhengii sp.nov., a bacterium isolated from deep-sea sediment.</title>
        <authorList>
            <person name="Fang C."/>
            <person name="Wu Y.-H."/>
            <person name="Sun C."/>
            <person name="Wang H."/>
            <person name="Cheng H."/>
            <person name="Meng F.-X."/>
            <person name="Wang C.-S."/>
            <person name="Xu X.-W."/>
        </authorList>
    </citation>
    <scope>NUCLEOTIDE SEQUENCE [LARGE SCALE GENOMIC DNA]</scope>
    <source>
        <strain evidence="6 7">CCTCC AB 2015396</strain>
    </source>
</reference>
<feature type="signal peptide" evidence="4">
    <location>
        <begin position="1"/>
        <end position="30"/>
    </location>
</feature>